<dbReference type="InterPro" id="IPR023050">
    <property type="entry name" value="PyrR"/>
</dbReference>
<comment type="catalytic activity">
    <reaction evidence="4">
        <text>UMP + diphosphate = 5-phospho-alpha-D-ribose 1-diphosphate + uracil</text>
        <dbReference type="Rhea" id="RHEA:13017"/>
        <dbReference type="ChEBI" id="CHEBI:17568"/>
        <dbReference type="ChEBI" id="CHEBI:33019"/>
        <dbReference type="ChEBI" id="CHEBI:57865"/>
        <dbReference type="ChEBI" id="CHEBI:58017"/>
        <dbReference type="EC" id="2.4.2.9"/>
    </reaction>
</comment>
<feature type="short sequence motif" description="PRPP-binding" evidence="4">
    <location>
        <begin position="107"/>
        <end position="119"/>
    </location>
</feature>
<gene>
    <name evidence="4 6" type="primary">pyrR</name>
    <name evidence="6" type="ORF">Psi01_78060</name>
</gene>
<proteinExistence type="inferred from homology"/>
<dbReference type="PANTHER" id="PTHR11608">
    <property type="entry name" value="BIFUNCTIONAL PROTEIN PYRR"/>
    <property type="match status" value="1"/>
</dbReference>
<evidence type="ECO:0000256" key="3">
    <source>
        <dbReference type="ARBA" id="ARBA00023163"/>
    </source>
</evidence>
<evidence type="ECO:0000256" key="2">
    <source>
        <dbReference type="ARBA" id="ARBA00023015"/>
    </source>
</evidence>
<evidence type="ECO:0000313" key="7">
    <source>
        <dbReference type="Proteomes" id="UP000619788"/>
    </source>
</evidence>
<feature type="domain" description="Phosphoribosyltransferase" evidence="5">
    <location>
        <begin position="14"/>
        <end position="173"/>
    </location>
</feature>
<dbReference type="EMBL" id="BOOJ01000078">
    <property type="protein sequence ID" value="GIH97176.1"/>
    <property type="molecule type" value="Genomic_DNA"/>
</dbReference>
<evidence type="ECO:0000256" key="4">
    <source>
        <dbReference type="HAMAP-Rule" id="MF_01219"/>
    </source>
</evidence>
<keyword evidence="4" id="KW-0328">Glycosyltransferase</keyword>
<comment type="caution">
    <text evidence="6">The sequence shown here is derived from an EMBL/GenBank/DDBJ whole genome shotgun (WGS) entry which is preliminary data.</text>
</comment>
<evidence type="ECO:0000313" key="6">
    <source>
        <dbReference type="EMBL" id="GIH97176.1"/>
    </source>
</evidence>
<dbReference type="PANTHER" id="PTHR11608:SF0">
    <property type="entry name" value="BIFUNCTIONAL PROTEIN PYRR"/>
    <property type="match status" value="1"/>
</dbReference>
<dbReference type="NCBIfam" id="NF003549">
    <property type="entry name" value="PRK05205.1-5"/>
    <property type="match status" value="1"/>
</dbReference>
<dbReference type="GO" id="GO:0004845">
    <property type="term" value="F:uracil phosphoribosyltransferase activity"/>
    <property type="evidence" value="ECO:0007669"/>
    <property type="project" value="UniProtKB-UniRule"/>
</dbReference>
<dbReference type="AlphaFoldDB" id="A0A8J3SQW8"/>
<reference evidence="6 7" key="1">
    <citation type="submission" date="2021-01" db="EMBL/GenBank/DDBJ databases">
        <title>Whole genome shotgun sequence of Planobispora siamensis NBRC 107568.</title>
        <authorList>
            <person name="Komaki H."/>
            <person name="Tamura T."/>
        </authorList>
    </citation>
    <scope>NUCLEOTIDE SEQUENCE [LARGE SCALE GENOMIC DNA]</scope>
    <source>
        <strain evidence="6 7">NBRC 107568</strain>
    </source>
</reference>
<dbReference type="EC" id="2.4.2.9" evidence="4"/>
<comment type="function">
    <text evidence="4">Also displays a weak uracil phosphoribosyltransferase activity which is not physiologically significant.</text>
</comment>
<organism evidence="6 7">
    <name type="scientific">Planobispora siamensis</name>
    <dbReference type="NCBI Taxonomy" id="936338"/>
    <lineage>
        <taxon>Bacteria</taxon>
        <taxon>Bacillati</taxon>
        <taxon>Actinomycetota</taxon>
        <taxon>Actinomycetes</taxon>
        <taxon>Streptosporangiales</taxon>
        <taxon>Streptosporangiaceae</taxon>
        <taxon>Planobispora</taxon>
    </lineage>
</organism>
<dbReference type="CDD" id="cd06223">
    <property type="entry name" value="PRTases_typeI"/>
    <property type="match status" value="1"/>
</dbReference>
<evidence type="ECO:0000256" key="1">
    <source>
        <dbReference type="ARBA" id="ARBA00005565"/>
    </source>
</evidence>
<dbReference type="Gene3D" id="3.40.50.2020">
    <property type="match status" value="1"/>
</dbReference>
<dbReference type="InterPro" id="IPR029057">
    <property type="entry name" value="PRTase-like"/>
</dbReference>
<dbReference type="HAMAP" id="MF_01219">
    <property type="entry name" value="PyrR"/>
    <property type="match status" value="1"/>
</dbReference>
<dbReference type="SUPFAM" id="SSF53271">
    <property type="entry name" value="PRTase-like"/>
    <property type="match status" value="1"/>
</dbReference>
<protein>
    <recommendedName>
        <fullName evidence="4">Bifunctional protein PyrR</fullName>
    </recommendedName>
    <domain>
        <recommendedName>
            <fullName evidence="4">Pyrimidine operon regulatory protein</fullName>
        </recommendedName>
    </domain>
    <domain>
        <recommendedName>
            <fullName evidence="4">Uracil phosphoribosyltransferase</fullName>
            <shortName evidence="4">UPRTase</shortName>
            <ecNumber evidence="4">2.4.2.9</ecNumber>
        </recommendedName>
    </domain>
</protein>
<dbReference type="InterPro" id="IPR050137">
    <property type="entry name" value="PyrR_bifunctional"/>
</dbReference>
<dbReference type="NCBIfam" id="NF003547">
    <property type="entry name" value="PRK05205.1-3"/>
    <property type="match status" value="1"/>
</dbReference>
<keyword evidence="7" id="KW-1185">Reference proteome</keyword>
<keyword evidence="3 4" id="KW-0804">Transcription</keyword>
<name>A0A8J3SQW8_9ACTN</name>
<accession>A0A8J3SQW8</accession>
<dbReference type="FunFam" id="3.40.50.2020:FF:000020">
    <property type="entry name" value="Bifunctional protein PyrR"/>
    <property type="match status" value="1"/>
</dbReference>
<sequence length="189" mass="20832">MAEAIPHAHAQAHAVLEGPDINRALIRISHEILERTKGGENVVLLGIPTRGVHLARRLAGHIRQFEGRPVPVGSLDITMYRDDLRTKPARPLGRTELPSDGIDDRTVVLVDDVLYSGRTVRAALDALNDLGRPRAVQLAALVDRGHRELPIRADYVGKNLPTSKSEIVKVYLEENDGRDAVLLLKEDSE</sequence>
<dbReference type="RefSeq" id="WP_239128361.1">
    <property type="nucleotide sequence ID" value="NZ_BOOJ01000078.1"/>
</dbReference>
<dbReference type="Pfam" id="PF00156">
    <property type="entry name" value="Pribosyltran"/>
    <property type="match status" value="1"/>
</dbReference>
<keyword evidence="2 4" id="KW-0805">Transcription regulation</keyword>
<comment type="similarity">
    <text evidence="1 4">Belongs to the purine/pyrimidine phosphoribosyltransferase family. PyrR subfamily.</text>
</comment>
<dbReference type="InterPro" id="IPR000836">
    <property type="entry name" value="PRTase_dom"/>
</dbReference>
<dbReference type="GO" id="GO:0006355">
    <property type="term" value="P:regulation of DNA-templated transcription"/>
    <property type="evidence" value="ECO:0007669"/>
    <property type="project" value="UniProtKB-UniRule"/>
</dbReference>
<comment type="function">
    <text evidence="4">Regulates the transcription of the pyrimidine nucleotide (pyr) operon in response to exogenous pyrimidines.</text>
</comment>
<evidence type="ECO:0000259" key="5">
    <source>
        <dbReference type="Pfam" id="PF00156"/>
    </source>
</evidence>
<dbReference type="Proteomes" id="UP000619788">
    <property type="component" value="Unassembled WGS sequence"/>
</dbReference>
<keyword evidence="4" id="KW-0808">Transferase</keyword>